<dbReference type="Proteomes" id="UP001151760">
    <property type="component" value="Unassembled WGS sequence"/>
</dbReference>
<reference evidence="3" key="2">
    <citation type="submission" date="2022-01" db="EMBL/GenBank/DDBJ databases">
        <authorList>
            <person name="Yamashiro T."/>
            <person name="Shiraishi A."/>
            <person name="Satake H."/>
            <person name="Nakayama K."/>
        </authorList>
    </citation>
    <scope>NUCLEOTIDE SEQUENCE</scope>
</reference>
<keyword evidence="1" id="KW-0812">Transmembrane</keyword>
<protein>
    <recommendedName>
        <fullName evidence="2">BZIP domain-containing protein</fullName>
    </recommendedName>
</protein>
<evidence type="ECO:0000256" key="1">
    <source>
        <dbReference type="SAM" id="Phobius"/>
    </source>
</evidence>
<feature type="domain" description="BZIP" evidence="2">
    <location>
        <begin position="122"/>
        <end position="136"/>
    </location>
</feature>
<feature type="transmembrane region" description="Helical" evidence="1">
    <location>
        <begin position="20"/>
        <end position="39"/>
    </location>
</feature>
<proteinExistence type="predicted"/>
<keyword evidence="1" id="KW-1133">Transmembrane helix</keyword>
<keyword evidence="1" id="KW-0472">Membrane</keyword>
<comment type="caution">
    <text evidence="3">The sequence shown here is derived from an EMBL/GenBank/DDBJ whole genome shotgun (WGS) entry which is preliminary data.</text>
</comment>
<name>A0ABQ5EAI7_9ASTR</name>
<feature type="transmembrane region" description="Helical" evidence="1">
    <location>
        <begin position="70"/>
        <end position="89"/>
    </location>
</feature>
<feature type="transmembrane region" description="Helical" evidence="1">
    <location>
        <begin position="95"/>
        <end position="112"/>
    </location>
</feature>
<dbReference type="PROSITE" id="PS00036">
    <property type="entry name" value="BZIP_BASIC"/>
    <property type="match status" value="1"/>
</dbReference>
<gene>
    <name evidence="3" type="ORF">Tco_0974024</name>
</gene>
<dbReference type="InterPro" id="IPR004827">
    <property type="entry name" value="bZIP"/>
</dbReference>
<evidence type="ECO:0000313" key="4">
    <source>
        <dbReference type="Proteomes" id="UP001151760"/>
    </source>
</evidence>
<evidence type="ECO:0000313" key="3">
    <source>
        <dbReference type="EMBL" id="GJT47867.1"/>
    </source>
</evidence>
<keyword evidence="4" id="KW-1185">Reference proteome</keyword>
<accession>A0ABQ5EAI7</accession>
<reference evidence="3" key="1">
    <citation type="journal article" date="2022" name="Int. J. Mol. Sci.">
        <title>Draft Genome of Tanacetum Coccineum: Genomic Comparison of Closely Related Tanacetum-Family Plants.</title>
        <authorList>
            <person name="Yamashiro T."/>
            <person name="Shiraishi A."/>
            <person name="Nakayama K."/>
            <person name="Satake H."/>
        </authorList>
    </citation>
    <scope>NUCLEOTIDE SEQUENCE</scope>
</reference>
<sequence length="249" mass="26848">MTLPFRGRRWRGDDDGEEAAAVVVYGGGGGSGMVTAVLWRVVAWRWRVGGGDEGDATVGMVVGGDGDGGSGGWCVAAVVMWVVMVAAGGGGLDDAVKVVTGFVLIYWLLLHVRMKEAKKAEKKQSNRESAHRSRLRKQILSHRVLGYSKFVKLFCHDTLLYILPKCLIEFSRGLASGYARVVGRGARCGITPSRLYAQADCGSQGGTLGEVEGLVALALEERIGVLGTRRTALMNYRCRAHRTGLRHDL</sequence>
<evidence type="ECO:0000259" key="2">
    <source>
        <dbReference type="PROSITE" id="PS00036"/>
    </source>
</evidence>
<dbReference type="EMBL" id="BQNB010016105">
    <property type="protein sequence ID" value="GJT47867.1"/>
    <property type="molecule type" value="Genomic_DNA"/>
</dbReference>
<organism evidence="3 4">
    <name type="scientific">Tanacetum coccineum</name>
    <dbReference type="NCBI Taxonomy" id="301880"/>
    <lineage>
        <taxon>Eukaryota</taxon>
        <taxon>Viridiplantae</taxon>
        <taxon>Streptophyta</taxon>
        <taxon>Embryophyta</taxon>
        <taxon>Tracheophyta</taxon>
        <taxon>Spermatophyta</taxon>
        <taxon>Magnoliopsida</taxon>
        <taxon>eudicotyledons</taxon>
        <taxon>Gunneridae</taxon>
        <taxon>Pentapetalae</taxon>
        <taxon>asterids</taxon>
        <taxon>campanulids</taxon>
        <taxon>Asterales</taxon>
        <taxon>Asteraceae</taxon>
        <taxon>Asteroideae</taxon>
        <taxon>Anthemideae</taxon>
        <taxon>Anthemidinae</taxon>
        <taxon>Tanacetum</taxon>
    </lineage>
</organism>